<dbReference type="InterPro" id="IPR036322">
    <property type="entry name" value="WD40_repeat_dom_sf"/>
</dbReference>
<reference evidence="14 16" key="2">
    <citation type="journal article" date="2002" name="Genome Biol.">
        <title>Finishing a whole-genome shotgun: release 3 of the Drosophila melanogaster euchromatic genome sequence.</title>
        <authorList>
            <person name="Celniker S.E."/>
            <person name="Wheeler D.A."/>
            <person name="Kronmiller B."/>
            <person name="Carlson J.W."/>
            <person name="Halpern A."/>
            <person name="Patel S."/>
            <person name="Adams M."/>
            <person name="Champe M."/>
            <person name="Dugan S.P."/>
            <person name="Frise E."/>
            <person name="Hodgson A."/>
            <person name="George R.A."/>
            <person name="Hoskins R.A."/>
            <person name="Laverty T."/>
            <person name="Muzny D.M."/>
            <person name="Nelson C.R."/>
            <person name="Pacleb J.M."/>
            <person name="Park S."/>
            <person name="Pfeiffer B.D."/>
            <person name="Richards S."/>
            <person name="Sodergren E.J."/>
            <person name="Svirskas R."/>
            <person name="Tabor P.E."/>
            <person name="Wan K."/>
            <person name="Stapleton M."/>
            <person name="Sutton G.G."/>
            <person name="Venter C."/>
            <person name="Weinstock G."/>
            <person name="Scherer S.E."/>
            <person name="Myers E.W."/>
            <person name="Gibbs R.A."/>
            <person name="Rubin G.M."/>
        </authorList>
    </citation>
    <scope>NUCLEOTIDE SEQUENCE [LARGE SCALE GENOMIC DNA]</scope>
    <source>
        <strain evidence="16">Berkeley</strain>
    </source>
</reference>
<dbReference type="RefSeq" id="NP_001259879.1">
    <property type="nucleotide sequence ID" value="NM_001272950.1"/>
</dbReference>
<dbReference type="GO" id="GO:0030030">
    <property type="term" value="P:cell projection organization"/>
    <property type="evidence" value="ECO:0007669"/>
    <property type="project" value="UniProtKB-KW"/>
</dbReference>
<dbReference type="Pfam" id="PF11768">
    <property type="entry name" value="Frtz"/>
    <property type="match status" value="1"/>
</dbReference>
<evidence type="ECO:0000256" key="4">
    <source>
        <dbReference type="ARBA" id="ARBA00022475"/>
    </source>
</evidence>
<dbReference type="KEGG" id="dme:Dmel_CG17657"/>
<feature type="compositionally biased region" description="Polar residues" evidence="13">
    <location>
        <begin position="818"/>
        <end position="828"/>
    </location>
</feature>
<evidence type="ECO:0000256" key="7">
    <source>
        <dbReference type="ARBA" id="ARBA00022737"/>
    </source>
</evidence>
<feature type="region of interest" description="Disordered" evidence="13">
    <location>
        <begin position="709"/>
        <end position="776"/>
    </location>
</feature>
<reference evidence="14 16" key="6">
    <citation type="journal article" date="2005" name="PLoS Comput. Biol.">
        <title>Combined evidence annotation of transposable elements in genome sequences.</title>
        <authorList>
            <person name="Quesneville H."/>
            <person name="Bergman C.M."/>
            <person name="Andrieu O."/>
            <person name="Autard D."/>
            <person name="Nouaud D."/>
            <person name="Ashburner M."/>
            <person name="Anxolabehere D."/>
        </authorList>
    </citation>
    <scope>NUCLEOTIDE SEQUENCE [LARGE SCALE GENOMIC DNA]</scope>
    <source>
        <strain evidence="16">Berkeley</strain>
    </source>
</reference>
<dbReference type="EMBL" id="AE014134">
    <property type="protein sequence ID" value="AGB92416.1"/>
    <property type="molecule type" value="Genomic_DNA"/>
</dbReference>
<keyword evidence="10" id="KW-0472">Membrane</keyword>
<reference evidence="14 16" key="10">
    <citation type="journal article" date="2015" name="G3 (Bethesda)">
        <title>Gene Model Annotations for Drosophila melanogaster: The Rule-Benders.</title>
        <authorList>
            <consortium name="FlyBase Consortium"/>
            <person name="Crosby M.A."/>
            <person name="Gramates L.S."/>
            <person name="Dos Santos G."/>
            <person name="Matthews B.B."/>
            <person name="St Pierre S.E."/>
            <person name="Zhou P."/>
            <person name="Schroeder A.J."/>
            <person name="Falls K."/>
            <person name="Emmert D.B."/>
            <person name="Russo S.M."/>
            <person name="Gelbart W.M."/>
            <person name="null"/>
        </authorList>
    </citation>
    <scope>NUCLEOTIDE SEQUENCE [LARGE SCALE GENOMIC DNA]</scope>
    <source>
        <strain evidence="16">Berkeley</strain>
    </source>
</reference>
<evidence type="ECO:0000256" key="2">
    <source>
        <dbReference type="ARBA" id="ARBA00004430"/>
    </source>
</evidence>
<gene>
    <name evidence="14 15" type="primary">frtz</name>
    <name evidence="14" type="synonym">anon-WO0118547.105</name>
    <name evidence="14" type="synonym">Dmel\CG17657</name>
    <name evidence="14" type="synonym">Frtz</name>
    <name evidence="14 15" type="ORF">CG17657</name>
    <name evidence="14" type="ORF">Dmel_CG17657</name>
</gene>
<dbReference type="InterPro" id="IPR015943">
    <property type="entry name" value="WD40/YVTN_repeat-like_dom_sf"/>
</dbReference>
<dbReference type="RefSeq" id="NP_608614.1">
    <property type="nucleotide sequence ID" value="NM_134770.2"/>
</dbReference>
<reference evidence="14 16" key="4">
    <citation type="journal article" date="2002" name="Genome Biol.">
        <title>The transposable elements of the Drosophila melanogaster euchromatin: a genomics perspective.</title>
        <authorList>
            <person name="Kaminker J.S."/>
            <person name="Bergman C.M."/>
            <person name="Kronmiller B."/>
            <person name="Carlson J."/>
            <person name="Svirskas R."/>
            <person name="Patel S."/>
            <person name="Frise E."/>
            <person name="Wheeler D.A."/>
            <person name="Lewis S.E."/>
            <person name="Rubin G.M."/>
            <person name="Ashburner M."/>
            <person name="Celniker S.E."/>
        </authorList>
    </citation>
    <scope>NUCLEOTIDE SEQUENCE [LARGE SCALE GENOMIC DNA]</scope>
    <source>
        <strain evidence="16">Berkeley</strain>
    </source>
</reference>
<reference evidence="14 16" key="9">
    <citation type="journal article" date="2015" name="G3 (Bethesda)">
        <title>Gene Model Annotations for Drosophila melanogaster: Impact of High-Throughput Data.</title>
        <authorList>
            <consortium name="FlyBase Consortium"/>
            <person name="Matthews B.B."/>
            <person name="Dos Santos G."/>
            <person name="Crosby M.A."/>
            <person name="Emmert D.B."/>
            <person name="St Pierre S.E."/>
            <person name="Gramates L.S."/>
            <person name="Zhou P."/>
            <person name="Schroeder A.J."/>
            <person name="Falls K."/>
            <person name="Strelets V."/>
            <person name="Russo S.M."/>
            <person name="Gelbart W.M."/>
            <person name="null"/>
        </authorList>
    </citation>
    <scope>NUCLEOTIDE SEQUENCE [LARGE SCALE GENOMIC DNA]</scope>
    <source>
        <strain evidence="16">Berkeley</strain>
    </source>
</reference>
<keyword evidence="8" id="KW-0970">Cilium biogenesis/degradation</keyword>
<dbReference type="SUPFAM" id="SSF50978">
    <property type="entry name" value="WD40 repeat-like"/>
    <property type="match status" value="1"/>
</dbReference>
<reference evidence="14 16" key="1">
    <citation type="journal article" date="2000" name="Science">
        <title>The genome sequence of Drosophila melanogaster.</title>
        <authorList>
            <person name="Adams M.D."/>
            <person name="Celniker S.E."/>
            <person name="Holt R.A."/>
            <person name="Evans C.A."/>
            <person name="Gocayne J.D."/>
            <person name="Amanatides P.G."/>
            <person name="Scherer S.E."/>
            <person name="Li P.W."/>
            <person name="Hoskins R.A."/>
            <person name="Galle R.F."/>
            <person name="George R.A."/>
            <person name="Lewis S.E."/>
            <person name="Richards S."/>
            <person name="Ashburner M."/>
            <person name="Henderson S.N."/>
            <person name="Sutton G.G."/>
            <person name="Wortman J.R."/>
            <person name="Yandell M.D."/>
            <person name="Zhang Q."/>
            <person name="Chen L.X."/>
            <person name="Brandon R.C."/>
            <person name="Rogers Y.H."/>
            <person name="Blazej R.G."/>
            <person name="Champe M."/>
            <person name="Pfeiffer B.D."/>
            <person name="Wan K.H."/>
            <person name="Doyle C."/>
            <person name="Baxter E.G."/>
            <person name="Helt G."/>
            <person name="Nelson C.R."/>
            <person name="Gabor G.L."/>
            <person name="Abril J.F."/>
            <person name="Agbayani A."/>
            <person name="An H.J."/>
            <person name="Andrews-Pfannkoch C."/>
            <person name="Baldwin D."/>
            <person name="Ballew R.M."/>
            <person name="Basu A."/>
            <person name="Baxendale J."/>
            <person name="Bayraktaroglu L."/>
            <person name="Beasley E.M."/>
            <person name="Beeson K.Y."/>
            <person name="Benos P.V."/>
            <person name="Berman B.P."/>
            <person name="Bhandari D."/>
            <person name="Bolshakov S."/>
            <person name="Borkova D."/>
            <person name="Botchan M.R."/>
            <person name="Bouck J."/>
            <person name="Brokstein P."/>
            <person name="Brottier P."/>
            <person name="Burtis K.C."/>
            <person name="Busam D.A."/>
            <person name="Butler H."/>
            <person name="Cadieu E."/>
            <person name="Center A."/>
            <person name="Chandra I."/>
            <person name="Cherry J.M."/>
            <person name="Cawley S."/>
            <person name="Dahlke C."/>
            <person name="Davenport L.B."/>
            <person name="Davies P."/>
            <person name="de Pablos B."/>
            <person name="Delcher A."/>
            <person name="Deng Z."/>
            <person name="Mays A.D."/>
            <person name="Dew I."/>
            <person name="Dietz S.M."/>
            <person name="Dodson K."/>
            <person name="Doup L.E."/>
            <person name="Downes M."/>
            <person name="Dugan-Rocha S."/>
            <person name="Dunkov B.C."/>
            <person name="Dunn P."/>
            <person name="Durbin K.J."/>
            <person name="Evangelista C.C."/>
            <person name="Ferraz C."/>
            <person name="Ferriera S."/>
            <person name="Fleischmann W."/>
            <person name="Fosler C."/>
            <person name="Gabrielian A.E."/>
            <person name="Garg N.S."/>
            <person name="Gelbart W.M."/>
            <person name="Glasser K."/>
            <person name="Glodek A."/>
            <person name="Gong F."/>
            <person name="Gorrell J.H."/>
            <person name="Gu Z."/>
            <person name="Guan P."/>
            <person name="Harris M."/>
            <person name="Harris N.L."/>
            <person name="Harvey D."/>
            <person name="Heiman T.J."/>
            <person name="Hernandez J.R."/>
            <person name="Houck J."/>
            <person name="Hostin D."/>
            <person name="Houston K.A."/>
            <person name="Howland T.J."/>
            <person name="Wei M.H."/>
            <person name="Ibegwam C."/>
            <person name="Jalali M."/>
            <person name="Kalush F."/>
            <person name="Karpen G.H."/>
            <person name="Ke Z."/>
            <person name="Kennison J.A."/>
            <person name="Ketchum K.A."/>
            <person name="Kimmel B.E."/>
            <person name="Kodira C.D."/>
            <person name="Kraft C."/>
            <person name="Kravitz S."/>
            <person name="Kulp D."/>
            <person name="Lai Z."/>
            <person name="Lasko P."/>
            <person name="Lei Y."/>
            <person name="Levitsky A.A."/>
            <person name="Li J."/>
            <person name="Li Z."/>
            <person name="Liang Y."/>
            <person name="Lin X."/>
            <person name="Liu X."/>
            <person name="Mattei B."/>
            <person name="McIntosh T.C."/>
            <person name="McLeod M.P."/>
            <person name="McPherson D."/>
            <person name="Merkulov G."/>
            <person name="Milshina N.V."/>
            <person name="Mobarry C."/>
            <person name="Morris J."/>
            <person name="Moshrefi A."/>
            <person name="Mount S.M."/>
            <person name="Moy M."/>
            <person name="Murphy B."/>
            <person name="Murphy L."/>
            <person name="Muzny D.M."/>
            <person name="Nelson D.L."/>
            <person name="Nelson D.R."/>
            <person name="Nelson K.A."/>
            <person name="Nixon K."/>
            <person name="Nusskern D.R."/>
            <person name="Pacleb J.M."/>
            <person name="Palazzolo M."/>
            <person name="Pittman G.S."/>
            <person name="Pan S."/>
            <person name="Pollard J."/>
            <person name="Puri V."/>
            <person name="Reese M.G."/>
            <person name="Reinert K."/>
            <person name="Remington K."/>
            <person name="Saunders R.D."/>
            <person name="Scheeler F."/>
            <person name="Shen H."/>
            <person name="Shue B.C."/>
            <person name="Siden-Kiamos I."/>
            <person name="Simpson M."/>
            <person name="Skupski M.P."/>
            <person name="Smith T."/>
            <person name="Spier E."/>
            <person name="Spradling A.C."/>
            <person name="Stapleton M."/>
            <person name="Strong R."/>
            <person name="Sun E."/>
            <person name="Svirskas R."/>
            <person name="Tector C."/>
            <person name="Turner R."/>
            <person name="Venter E."/>
            <person name="Wang A.H."/>
            <person name="Wang X."/>
            <person name="Wang Z.Y."/>
            <person name="Wassarman D.A."/>
            <person name="Weinstock G.M."/>
            <person name="Weissenbach J."/>
            <person name="Williams S.M."/>
            <person name="WoodageT"/>
            <person name="Worley K.C."/>
            <person name="Wu D."/>
            <person name="Yang S."/>
            <person name="Yao Q.A."/>
            <person name="Ye J."/>
            <person name="Yeh R.F."/>
            <person name="Zaveri J.S."/>
            <person name="Zhan M."/>
            <person name="Zhang G."/>
            <person name="Zhao Q."/>
            <person name="Zheng L."/>
            <person name="Zheng X.H."/>
            <person name="Zhong F.N."/>
            <person name="Zhong W."/>
            <person name="Zhou X."/>
            <person name="Zhu S."/>
            <person name="Zhu X."/>
            <person name="Smith H.O."/>
            <person name="Gibbs R.A."/>
            <person name="Myers E.W."/>
            <person name="Rubin G.M."/>
            <person name="Venter J.C."/>
        </authorList>
    </citation>
    <scope>NUCLEOTIDE SEQUENCE [LARGE SCALE GENOMIC DNA]</scope>
    <source>
        <strain evidence="16">Berkeley</strain>
    </source>
</reference>
<evidence type="ECO:0000313" key="14">
    <source>
        <dbReference type="EMBL" id="AGB92416.1"/>
    </source>
</evidence>
<keyword evidence="7" id="KW-0677">Repeat</keyword>
<evidence type="ECO:0000256" key="13">
    <source>
        <dbReference type="SAM" id="MobiDB-lite"/>
    </source>
</evidence>
<dbReference type="InterPro" id="IPR024511">
    <property type="entry name" value="Frtz"/>
</dbReference>
<reference evidence="14 16" key="5">
    <citation type="journal article" date="2002" name="Genome Biol.">
        <title>Heterochromatic sequences in a Drosophila whole-genome shotgun assembly.</title>
        <authorList>
            <person name="Hoskins R.A."/>
            <person name="Smith C.D."/>
            <person name="Carlson J.W."/>
            <person name="Carvalho A.B."/>
            <person name="Halpern A."/>
            <person name="Kaminker J.S."/>
            <person name="Kennedy C."/>
            <person name="Mungall C.J."/>
            <person name="Sullivan B.A."/>
            <person name="Sutton G.G."/>
            <person name="Yasuhara J.C."/>
            <person name="Wakimoto B.T."/>
            <person name="Myers E.W."/>
            <person name="Celniker S.E."/>
            <person name="Rubin G.M."/>
            <person name="Karpen G.H."/>
        </authorList>
    </citation>
    <scope>NUCLEOTIDE SEQUENCE [LARGE SCALE GENOMIC DNA]</scope>
    <source>
        <strain evidence="16">Berkeley</strain>
    </source>
</reference>
<dbReference type="PANTHER" id="PTHR13667:SF5">
    <property type="entry name" value="WD REPEAT-CONTAINING AND PLANAR CELL POLARITY EFFECTOR PROTEIN FRITZ HOMOLOG"/>
    <property type="match status" value="1"/>
</dbReference>
<feature type="region of interest" description="Disordered" evidence="13">
    <location>
        <begin position="903"/>
        <end position="951"/>
    </location>
</feature>
<keyword evidence="11" id="KW-0206">Cytoskeleton</keyword>
<feature type="compositionally biased region" description="Polar residues" evidence="13">
    <location>
        <begin position="709"/>
        <end position="720"/>
    </location>
</feature>
<keyword evidence="16" id="KW-1185">Reference proteome</keyword>
<dbReference type="GeneID" id="33349"/>
<feature type="compositionally biased region" description="Low complexity" evidence="13">
    <location>
        <begin position="930"/>
        <end position="942"/>
    </location>
</feature>
<dbReference type="ExpressionAtlas" id="M9PBR4">
    <property type="expression patterns" value="baseline and differential"/>
</dbReference>
<keyword evidence="5" id="KW-0963">Cytoplasm</keyword>
<comment type="subcellular location">
    <subcellularLocation>
        <location evidence="1">Cell membrane</location>
    </subcellularLocation>
    <subcellularLocation>
        <location evidence="2">Cytoplasm</location>
        <location evidence="2">Cytoskeleton</location>
        <location evidence="2">Cilium axoneme</location>
    </subcellularLocation>
</comment>
<evidence type="ECO:0000256" key="8">
    <source>
        <dbReference type="ARBA" id="ARBA00022794"/>
    </source>
</evidence>
<reference evidence="14 16" key="8">
    <citation type="journal article" date="2007" name="Science">
        <title>Sequence finishing and mapping of Drosophila melanogaster heterochromatin.</title>
        <authorList>
            <person name="Hoskins R.A."/>
            <person name="Carlson J.W."/>
            <person name="Kennedy C."/>
            <person name="Acevedo D."/>
            <person name="Evans-Holm M."/>
            <person name="Frise E."/>
            <person name="Wan K.H."/>
            <person name="Park S."/>
            <person name="Mendez-Lago M."/>
            <person name="Rossi F."/>
            <person name="Villasante A."/>
            <person name="Dimitri P."/>
            <person name="Karpen G.H."/>
            <person name="Celniker S.E."/>
        </authorList>
    </citation>
    <scope>NUCLEOTIDE SEQUENCE [LARGE SCALE GENOMIC DNA]</scope>
    <source>
        <strain evidence="16">Berkeley</strain>
    </source>
</reference>
<evidence type="ECO:0000256" key="11">
    <source>
        <dbReference type="ARBA" id="ARBA00023212"/>
    </source>
</evidence>
<dbReference type="BioGRID-ORCS" id="33349">
    <property type="hits" value="0 hits in 1 CRISPR screen"/>
</dbReference>
<accession>M9PBR4</accession>
<evidence type="ECO:0000256" key="3">
    <source>
        <dbReference type="ARBA" id="ARBA00006059"/>
    </source>
</evidence>
<keyword evidence="12" id="KW-0966">Cell projection</keyword>
<dbReference type="Gene3D" id="2.130.10.10">
    <property type="entry name" value="YVTN repeat-like/Quinoprotein amine dehydrogenase"/>
    <property type="match status" value="1"/>
</dbReference>
<evidence type="ECO:0000256" key="10">
    <source>
        <dbReference type="ARBA" id="ARBA00023136"/>
    </source>
</evidence>
<protein>
    <submittedName>
        <fullName evidence="14">Fritz, isoform B</fullName>
    </submittedName>
</protein>
<evidence type="ECO:0000313" key="16">
    <source>
        <dbReference type="Proteomes" id="UP000000803"/>
    </source>
</evidence>
<proteinExistence type="inferred from homology"/>
<evidence type="ECO:0000256" key="12">
    <source>
        <dbReference type="ARBA" id="ARBA00023273"/>
    </source>
</evidence>
<evidence type="ECO:0000256" key="5">
    <source>
        <dbReference type="ARBA" id="ARBA00022490"/>
    </source>
</evidence>
<feature type="region of interest" description="Disordered" evidence="13">
    <location>
        <begin position="816"/>
        <end position="883"/>
    </location>
</feature>
<reference evidence="14 16" key="7">
    <citation type="journal article" date="2007" name="Science">
        <title>The Release 5.1 annotation of Drosophila melanogaster heterochromatin.</title>
        <authorList>
            <person name="Smith C.D."/>
            <person name="Shu S."/>
            <person name="Mungall C.J."/>
            <person name="Karpen G.H."/>
        </authorList>
    </citation>
    <scope>NUCLEOTIDE SEQUENCE [LARGE SCALE GENOMIC DNA]</scope>
    <source>
        <strain evidence="16">Berkeley</strain>
    </source>
</reference>
<reference evidence="14 16" key="3">
    <citation type="journal article" date="2002" name="Genome Biol.">
        <title>Annotation of the Drosophila melanogaster euchromatic genome: a systematic review.</title>
        <authorList>
            <person name="Misra S."/>
            <person name="Crosby M.A."/>
            <person name="Mungall C.J."/>
            <person name="Matthews B.B."/>
            <person name="Campbell K.S."/>
            <person name="Hradecky P."/>
            <person name="Huang Y."/>
            <person name="Kaminker J.S."/>
            <person name="Millburn G.H."/>
            <person name="Prochnik S.E."/>
            <person name="Smith C.D."/>
            <person name="Tupy J.L."/>
            <person name="Whitfied E.J."/>
            <person name="Bayraktaroglu L."/>
            <person name="Berman B.P."/>
            <person name="Bettencourt B.R."/>
            <person name="Celniker S.E."/>
            <person name="de Grey A.D."/>
            <person name="Drysdale R.A."/>
            <person name="Harris N.L."/>
            <person name="Richter J."/>
            <person name="Russo S."/>
            <person name="Schroeder A.J."/>
            <person name="Shu S.Q."/>
            <person name="Stapleton M."/>
            <person name="Yamada C."/>
            <person name="Ashburner M."/>
            <person name="Gelbart W.M."/>
            <person name="Rubin G.M."/>
            <person name="Lewis S.E."/>
        </authorList>
    </citation>
    <scope>GENOME REANNOTATION</scope>
    <source>
        <strain evidence="16">Berkeley</strain>
    </source>
</reference>
<dbReference type="VEuPathDB" id="VectorBase:FBgn0086698"/>
<feature type="compositionally biased region" description="Polar residues" evidence="13">
    <location>
        <begin position="757"/>
        <end position="771"/>
    </location>
</feature>
<evidence type="ECO:0000256" key="6">
    <source>
        <dbReference type="ARBA" id="ARBA00022574"/>
    </source>
</evidence>
<dbReference type="SMR" id="M9PBR4"/>
<dbReference type="PhylomeDB" id="M9PBR4"/>
<sequence length="951" mass="106066">MLLSETHFWTTLREDVVRIKSQDLGAFRYLRQRDKEQEQQDLACLAKRDYTERRNGLAVLKNSGRKSTGRLKDNLKKLEDLLRQHRIIHSEWQDAAQVLLLFSHGLIAHICVDIYTGDILRMVFEKYLVGKLASEVITDAFFTRSHIVLAYNTNQLTVVHLQRPNARSQGPEKIANMDPRIFHVIIPGATERKLSRHLTVNASFDLFVVWTQSSQNEVYPWRPTIRDQDRANIHVFKIKGLQLESIAYCWSENDPLCVDFLRSSESQIITLEQKVSRKGDISAEICSYELAAGKMQRTAITSIPMGAQICSFAFSPDQEKLFLGSVDRNICLHDLVQQSTKYANQIEIVPNQCAWHCDSAMLCVANERSVLQCFDLALATIGHQLVSENVTPSSLLDLSHYFVAQPTLLSVAFSRKPDLSTFKHTYAQTDCLLLLVYEQGPLACMRIFGGTGMRGDIHNSGLTADVIADKYLRLQQPDRAVNVLAALNWETYGAMCLITLHKIANYVFFGGDQRRPRIELMARALKTFAHTLSEETKDEFSDQVYDLKRRFCFYLLRKNLFAEAFEIAQDVADYDIFMDLYNLTKCISSLSEFAQVAFSQAAAIIHEEDRANGNLSLTCDLRSESACSLSTCSDMLRGQGAGTAPETGLGASQPQSQQVLKNYVPPLPSFKSKVFNAEMIKINIPKPELRPPLPKVSIAPPTSSLASLTLKSNSSLQQAPAKSLHPNGNLWSQDVPDQTVGLPMASSPLPRLPPSNIPDQSAQLGQFSTMPASPPPTGSYQPKFYQHPLVSGNIPAMLPSLTSEDYQKRLLQKKPTASILSNPANPAPTNGEAPATPAKSQTAEKNKVKFSDTIQVAVVPEIPRKEKPMPPKRNGYSRPAARHLTNPKKELADSLPLCHPNDEYLKDFNPITTNVTKPPIRRREEEPKSSSKGGNSSSSSSSIKVVHFGVV</sequence>
<name>M9PBR4_DROME</name>
<reference evidence="14 16" key="11">
    <citation type="journal article" date="2015" name="Genome Res.">
        <title>The Release 6 reference sequence of the Drosophila melanogaster genome.</title>
        <authorList>
            <person name="Hoskins R.A."/>
            <person name="Carlson J.W."/>
            <person name="Wan K.H."/>
            <person name="Park S."/>
            <person name="Mendez I."/>
            <person name="Galle S.E."/>
            <person name="Booth B.W."/>
            <person name="Pfeiffer B.D."/>
            <person name="George R.A."/>
            <person name="Svirskas R."/>
            <person name="Krzywinski M."/>
            <person name="Schein J."/>
            <person name="Accardo M.C."/>
            <person name="Damia E."/>
            <person name="Messina G."/>
            <person name="Mendez-Lago M."/>
            <person name="de Pablos B."/>
            <person name="Demakova O.V."/>
            <person name="Andreyeva E.N."/>
            <person name="Boldyreva L.V."/>
            <person name="Marra M."/>
            <person name="Carvalho A.B."/>
            <person name="Dimitri P."/>
            <person name="Villasante A."/>
            <person name="Zhimulev I.F."/>
            <person name="Rubin G.M."/>
            <person name="Karpen G.H."/>
            <person name="Celniker S.E."/>
        </authorList>
    </citation>
    <scope>NUCLEOTIDE SEQUENCE [LARGE SCALE GENOMIC DNA]</scope>
    <source>
        <strain evidence="16">Berkeley</strain>
    </source>
</reference>
<dbReference type="GO" id="GO:0005930">
    <property type="term" value="C:axoneme"/>
    <property type="evidence" value="ECO:0007669"/>
    <property type="project" value="UniProtKB-SubCell"/>
</dbReference>
<dbReference type="AlphaFoldDB" id="M9PBR4"/>
<dbReference type="PANTHER" id="PTHR13667">
    <property type="entry name" value="HOMOLOC-13"/>
    <property type="match status" value="1"/>
</dbReference>
<dbReference type="Proteomes" id="UP000000803">
    <property type="component" value="Chromosome 2L"/>
</dbReference>
<dbReference type="OrthoDB" id="10013020at2759"/>
<dbReference type="GO" id="GO:0005886">
    <property type="term" value="C:plasma membrane"/>
    <property type="evidence" value="ECO:0007669"/>
    <property type="project" value="UniProtKB-SubCell"/>
</dbReference>
<dbReference type="OMA" id="THICVDI"/>
<dbReference type="FlyBase" id="FBgn0086698">
    <property type="gene designation" value="frtz"/>
</dbReference>
<keyword evidence="4" id="KW-1003">Cell membrane</keyword>
<evidence type="ECO:0000256" key="1">
    <source>
        <dbReference type="ARBA" id="ARBA00004236"/>
    </source>
</evidence>
<evidence type="ECO:0000256" key="9">
    <source>
        <dbReference type="ARBA" id="ARBA00023069"/>
    </source>
</evidence>
<comment type="similarity">
    <text evidence="3">Belongs to the WD repeat fritz family.</text>
</comment>
<dbReference type="AGR" id="FB:FBgn0086698"/>
<evidence type="ECO:0000313" key="15">
    <source>
        <dbReference type="FlyBase" id="FBgn0086698"/>
    </source>
</evidence>
<organism evidence="14 16">
    <name type="scientific">Drosophila melanogaster</name>
    <name type="common">Fruit fly</name>
    <dbReference type="NCBI Taxonomy" id="7227"/>
    <lineage>
        <taxon>Eukaryota</taxon>
        <taxon>Metazoa</taxon>
        <taxon>Ecdysozoa</taxon>
        <taxon>Arthropoda</taxon>
        <taxon>Hexapoda</taxon>
        <taxon>Insecta</taxon>
        <taxon>Pterygota</taxon>
        <taxon>Neoptera</taxon>
        <taxon>Endopterygota</taxon>
        <taxon>Diptera</taxon>
        <taxon>Brachycera</taxon>
        <taxon>Muscomorpha</taxon>
        <taxon>Ephydroidea</taxon>
        <taxon>Drosophilidae</taxon>
        <taxon>Drosophila</taxon>
        <taxon>Sophophora</taxon>
    </lineage>
</organism>
<dbReference type="CTD" id="33349"/>
<dbReference type="Bgee" id="FBgn0086698">
    <property type="expression patterns" value="Expressed in lamina monopolar neuron L2 (Drosophila) in insect head and 54 other cell types or tissues"/>
</dbReference>
<keyword evidence="9" id="KW-0969">Cilium</keyword>
<keyword evidence="6" id="KW-0853">WD repeat</keyword>